<keyword evidence="3" id="KW-0479">Metal-binding</keyword>
<dbReference type="SUPFAM" id="SSF51011">
    <property type="entry name" value="Glycosyl hydrolase domain"/>
    <property type="match status" value="1"/>
</dbReference>
<evidence type="ECO:0000256" key="4">
    <source>
        <dbReference type="ARBA" id="ARBA00022801"/>
    </source>
</evidence>
<dbReference type="PANTHER" id="PTHR43447">
    <property type="entry name" value="ALPHA-AMYLASE"/>
    <property type="match status" value="1"/>
</dbReference>
<dbReference type="Gene3D" id="3.20.20.80">
    <property type="entry name" value="Glycosidases"/>
    <property type="match status" value="1"/>
</dbReference>
<gene>
    <name evidence="8" type="ORF">N7493_006933</name>
</gene>
<dbReference type="InterPro" id="IPR013776">
    <property type="entry name" value="A-amylase_thermo"/>
</dbReference>
<dbReference type="PIRSF" id="PIRSF001021">
    <property type="entry name" value="Alph-amls_thrmst"/>
    <property type="match status" value="1"/>
</dbReference>
<dbReference type="InterPro" id="IPR013780">
    <property type="entry name" value="Glyco_hydro_b"/>
</dbReference>
<dbReference type="AlphaFoldDB" id="A0AAD6MV13"/>
<evidence type="ECO:0000256" key="6">
    <source>
        <dbReference type="ARBA" id="ARBA00023295"/>
    </source>
</evidence>
<evidence type="ECO:0000256" key="3">
    <source>
        <dbReference type="ARBA" id="ARBA00022723"/>
    </source>
</evidence>
<dbReference type="GO" id="GO:0004553">
    <property type="term" value="F:hydrolase activity, hydrolyzing O-glycosyl compounds"/>
    <property type="evidence" value="ECO:0007669"/>
    <property type="project" value="InterPro"/>
</dbReference>
<protein>
    <recommendedName>
        <fullName evidence="7">Glycosyl hydrolase family 13 catalytic domain-containing protein</fullName>
    </recommendedName>
</protein>
<dbReference type="GO" id="GO:0005975">
    <property type="term" value="P:carbohydrate metabolic process"/>
    <property type="evidence" value="ECO:0007669"/>
    <property type="project" value="InterPro"/>
</dbReference>
<dbReference type="NCBIfam" id="NF006969">
    <property type="entry name" value="PRK09441.1-2"/>
    <property type="match status" value="1"/>
</dbReference>
<dbReference type="Pfam" id="PF09154">
    <property type="entry name" value="Alpha-amy_C_pro"/>
    <property type="match status" value="1"/>
</dbReference>
<dbReference type="InterPro" id="IPR015237">
    <property type="entry name" value="Alpha-amylase_C_pro"/>
</dbReference>
<keyword evidence="5" id="KW-0119">Carbohydrate metabolism</keyword>
<keyword evidence="4" id="KW-0378">Hydrolase</keyword>
<organism evidence="8 9">
    <name type="scientific">Penicillium malachiteum</name>
    <dbReference type="NCBI Taxonomy" id="1324776"/>
    <lineage>
        <taxon>Eukaryota</taxon>
        <taxon>Fungi</taxon>
        <taxon>Dikarya</taxon>
        <taxon>Ascomycota</taxon>
        <taxon>Pezizomycotina</taxon>
        <taxon>Eurotiomycetes</taxon>
        <taxon>Eurotiomycetidae</taxon>
        <taxon>Eurotiales</taxon>
        <taxon>Aspergillaceae</taxon>
        <taxon>Penicillium</taxon>
    </lineage>
</organism>
<reference evidence="8" key="1">
    <citation type="journal article" date="2023" name="IMA Fungus">
        <title>Comparative genomic study of the Penicillium genus elucidates a diverse pangenome and 15 lateral gene transfer events.</title>
        <authorList>
            <person name="Petersen C."/>
            <person name="Sorensen T."/>
            <person name="Nielsen M.R."/>
            <person name="Sondergaard T.E."/>
            <person name="Sorensen J.L."/>
            <person name="Fitzpatrick D.A."/>
            <person name="Frisvad J.C."/>
            <person name="Nielsen K.L."/>
        </authorList>
    </citation>
    <scope>NUCLEOTIDE SEQUENCE</scope>
    <source>
        <strain evidence="8">IBT 17514</strain>
    </source>
</reference>
<evidence type="ECO:0000313" key="9">
    <source>
        <dbReference type="Proteomes" id="UP001215712"/>
    </source>
</evidence>
<dbReference type="CDD" id="cd11318">
    <property type="entry name" value="AmyAc_bac_fung_AmyA"/>
    <property type="match status" value="1"/>
</dbReference>
<dbReference type="GO" id="GO:0005509">
    <property type="term" value="F:calcium ion binding"/>
    <property type="evidence" value="ECO:0007669"/>
    <property type="project" value="InterPro"/>
</dbReference>
<dbReference type="SUPFAM" id="SSF51445">
    <property type="entry name" value="(Trans)glycosidases"/>
    <property type="match status" value="1"/>
</dbReference>
<dbReference type="InterPro" id="IPR006047">
    <property type="entry name" value="GH13_cat_dom"/>
</dbReference>
<dbReference type="Pfam" id="PF00128">
    <property type="entry name" value="Alpha-amylase"/>
    <property type="match status" value="1"/>
</dbReference>
<dbReference type="EMBL" id="JAQJAN010000009">
    <property type="protein sequence ID" value="KAJ5720055.1"/>
    <property type="molecule type" value="Genomic_DNA"/>
</dbReference>
<dbReference type="Gene3D" id="2.40.30.140">
    <property type="match status" value="1"/>
</dbReference>
<evidence type="ECO:0000256" key="1">
    <source>
        <dbReference type="ARBA" id="ARBA00001913"/>
    </source>
</evidence>
<comment type="caution">
    <text evidence="8">The sequence shown here is derived from an EMBL/GenBank/DDBJ whole genome shotgun (WGS) entry which is preliminary data.</text>
</comment>
<dbReference type="Gene3D" id="2.60.40.1180">
    <property type="entry name" value="Golgi alpha-mannosidase II"/>
    <property type="match status" value="1"/>
</dbReference>
<dbReference type="SMART" id="SM00642">
    <property type="entry name" value="Aamy"/>
    <property type="match status" value="1"/>
</dbReference>
<evidence type="ECO:0000313" key="8">
    <source>
        <dbReference type="EMBL" id="KAJ5720055.1"/>
    </source>
</evidence>
<evidence type="ECO:0000256" key="2">
    <source>
        <dbReference type="ARBA" id="ARBA00008061"/>
    </source>
</evidence>
<keyword evidence="6" id="KW-0326">Glycosidase</keyword>
<keyword evidence="9" id="KW-1185">Reference proteome</keyword>
<comment type="similarity">
    <text evidence="2">Belongs to the glycosyl hydrolase 13 family.</text>
</comment>
<dbReference type="InterPro" id="IPR017853">
    <property type="entry name" value="GH"/>
</dbReference>
<comment type="cofactor">
    <cofactor evidence="1">
        <name>Ca(2+)</name>
        <dbReference type="ChEBI" id="CHEBI:29108"/>
    </cofactor>
</comment>
<sequence>MRRKANKWKEIEDIHDSEKTVTPEWIAPPNILMMQGFEWHVPADHRHWKRLRMAMASLRDVGIDNIWIPPGCKAMDPSGVGYDIYDLWDLGEFHQKGSRPTRWGSKEDLHEMMQAAQDLGIGIYWDTVLNHKAGADKTESFQAIKVDPENRNFETSKPETISGWVGFDFAGRAGKYSTMTYHYQHFNGVDWDDIHKENAIYKIHGSRKGWAKDVSDEHGNYDYLMFANLDHTNPEVRADIFKWSEWLGTELPISGMRIDAAKHYSAAFQRTFVTHLRNTVGADYFLVGEYWRGDVNLLLKYLKVMDYQLSLFDAPLLGRFAVTSQTEGADLRKVFKGTLVEQRPRHAVTFVGNHDTPIAYALILLRSQGQPCVFYGDMYGLHGGSASMARPSCKGKLPILMRARKLYAYGEQRDYFDKKNCIGFVRYGTVHYPSGLACIISNTTATYKRMYVGARHAGEEWTDVLDWCIETVIIDHRGYGVFPVSAKSVSVWVHNKAKGRKSLDRPFTWDILASLCNGNVVSLKARNIGFVYMQ</sequence>
<accession>A0AAD6MV13</accession>
<evidence type="ECO:0000259" key="7">
    <source>
        <dbReference type="SMART" id="SM00642"/>
    </source>
</evidence>
<reference evidence="8" key="2">
    <citation type="submission" date="2023-01" db="EMBL/GenBank/DDBJ databases">
        <authorList>
            <person name="Petersen C."/>
        </authorList>
    </citation>
    <scope>NUCLEOTIDE SEQUENCE</scope>
    <source>
        <strain evidence="8">IBT 17514</strain>
    </source>
</reference>
<proteinExistence type="inferred from homology"/>
<name>A0AAD6MV13_9EURO</name>
<dbReference type="Proteomes" id="UP001215712">
    <property type="component" value="Unassembled WGS sequence"/>
</dbReference>
<feature type="domain" description="Glycosyl hydrolase family 13 catalytic" evidence="7">
    <location>
        <begin position="31"/>
        <end position="417"/>
    </location>
</feature>
<dbReference type="NCBIfam" id="NF006968">
    <property type="entry name" value="PRK09441.1-1"/>
    <property type="match status" value="1"/>
</dbReference>
<evidence type="ECO:0000256" key="5">
    <source>
        <dbReference type="ARBA" id="ARBA00023277"/>
    </source>
</evidence>